<accession>A0ABP0P981</accession>
<keyword evidence="2" id="KW-0732">Signal</keyword>
<organism evidence="3 4">
    <name type="scientific">Durusdinium trenchii</name>
    <dbReference type="NCBI Taxonomy" id="1381693"/>
    <lineage>
        <taxon>Eukaryota</taxon>
        <taxon>Sar</taxon>
        <taxon>Alveolata</taxon>
        <taxon>Dinophyceae</taxon>
        <taxon>Suessiales</taxon>
        <taxon>Symbiodiniaceae</taxon>
        <taxon>Durusdinium</taxon>
    </lineage>
</organism>
<proteinExistence type="predicted"/>
<dbReference type="Proteomes" id="UP001642464">
    <property type="component" value="Unassembled WGS sequence"/>
</dbReference>
<feature type="chain" id="PRO_5047240150" evidence="2">
    <location>
        <begin position="17"/>
        <end position="61"/>
    </location>
</feature>
<name>A0ABP0P981_9DINO</name>
<evidence type="ECO:0000256" key="2">
    <source>
        <dbReference type="SAM" id="SignalP"/>
    </source>
</evidence>
<evidence type="ECO:0000313" key="3">
    <source>
        <dbReference type="EMBL" id="CAK9072314.1"/>
    </source>
</evidence>
<comment type="caution">
    <text evidence="3">The sequence shown here is derived from an EMBL/GenBank/DDBJ whole genome shotgun (WGS) entry which is preliminary data.</text>
</comment>
<feature type="signal peptide" evidence="2">
    <location>
        <begin position="1"/>
        <end position="16"/>
    </location>
</feature>
<evidence type="ECO:0000313" key="4">
    <source>
        <dbReference type="Proteomes" id="UP001642464"/>
    </source>
</evidence>
<feature type="region of interest" description="Disordered" evidence="1">
    <location>
        <begin position="27"/>
        <end position="61"/>
    </location>
</feature>
<dbReference type="EMBL" id="CAXAMM010034113">
    <property type="protein sequence ID" value="CAK9072314.1"/>
    <property type="molecule type" value="Genomic_DNA"/>
</dbReference>
<reference evidence="3 4" key="1">
    <citation type="submission" date="2024-02" db="EMBL/GenBank/DDBJ databases">
        <authorList>
            <person name="Chen Y."/>
            <person name="Shah S."/>
            <person name="Dougan E. K."/>
            <person name="Thang M."/>
            <person name="Chan C."/>
        </authorList>
    </citation>
    <scope>NUCLEOTIDE SEQUENCE [LARGE SCALE GENOMIC DNA]</scope>
</reference>
<gene>
    <name evidence="3" type="ORF">SCF082_LOCUS35588</name>
</gene>
<keyword evidence="4" id="KW-1185">Reference proteome</keyword>
<sequence>MLFLLCLLILPGRAEMDLELIDEDGVARRDRSAGTPAGPNAMKLTGLERNPATRSSRVHGD</sequence>
<protein>
    <submittedName>
        <fullName evidence="3">Uncharacterized protein</fullName>
    </submittedName>
</protein>
<evidence type="ECO:0000256" key="1">
    <source>
        <dbReference type="SAM" id="MobiDB-lite"/>
    </source>
</evidence>